<reference evidence="1 2" key="1">
    <citation type="journal article" date="2018" name="Front. Plant Sci.">
        <title>Red Clover (Trifolium pratense) and Zigzag Clover (T. medium) - A Picture of Genomic Similarities and Differences.</title>
        <authorList>
            <person name="Dluhosova J."/>
            <person name="Istvanek J."/>
            <person name="Nedelnik J."/>
            <person name="Repkova J."/>
        </authorList>
    </citation>
    <scope>NUCLEOTIDE SEQUENCE [LARGE SCALE GENOMIC DNA]</scope>
    <source>
        <strain evidence="2">cv. 10/8</strain>
        <tissue evidence="1">Leaf</tissue>
    </source>
</reference>
<sequence>MVEFSDCVSKSWNAPLDGRPMFVLWRKLLRLQPVLRKLSRPITCINITLDKAREDLRQAHSRLLHDRMNPHYIMEVQKCTKDVIKWNDMEEQMLRQKAKIEWLRLGDGNNKYFHASLKAKQK</sequence>
<protein>
    <submittedName>
        <fullName evidence="1">Transposon TX1 putative 149 kDa protein</fullName>
    </submittedName>
</protein>
<evidence type="ECO:0000313" key="2">
    <source>
        <dbReference type="Proteomes" id="UP000265520"/>
    </source>
</evidence>
<organism evidence="1 2">
    <name type="scientific">Trifolium medium</name>
    <dbReference type="NCBI Taxonomy" id="97028"/>
    <lineage>
        <taxon>Eukaryota</taxon>
        <taxon>Viridiplantae</taxon>
        <taxon>Streptophyta</taxon>
        <taxon>Embryophyta</taxon>
        <taxon>Tracheophyta</taxon>
        <taxon>Spermatophyta</taxon>
        <taxon>Magnoliopsida</taxon>
        <taxon>eudicotyledons</taxon>
        <taxon>Gunneridae</taxon>
        <taxon>Pentapetalae</taxon>
        <taxon>rosids</taxon>
        <taxon>fabids</taxon>
        <taxon>Fabales</taxon>
        <taxon>Fabaceae</taxon>
        <taxon>Papilionoideae</taxon>
        <taxon>50 kb inversion clade</taxon>
        <taxon>NPAAA clade</taxon>
        <taxon>Hologalegina</taxon>
        <taxon>IRL clade</taxon>
        <taxon>Trifolieae</taxon>
        <taxon>Trifolium</taxon>
    </lineage>
</organism>
<keyword evidence="2" id="KW-1185">Reference proteome</keyword>
<dbReference type="AlphaFoldDB" id="A0A392R749"/>
<dbReference type="EMBL" id="LXQA010192449">
    <property type="protein sequence ID" value="MCI32067.1"/>
    <property type="molecule type" value="Genomic_DNA"/>
</dbReference>
<name>A0A392R749_9FABA</name>
<comment type="caution">
    <text evidence="1">The sequence shown here is derived from an EMBL/GenBank/DDBJ whole genome shotgun (WGS) entry which is preliminary data.</text>
</comment>
<dbReference type="Proteomes" id="UP000265520">
    <property type="component" value="Unassembled WGS sequence"/>
</dbReference>
<proteinExistence type="predicted"/>
<feature type="non-terminal residue" evidence="1">
    <location>
        <position position="122"/>
    </location>
</feature>
<accession>A0A392R749</accession>
<evidence type="ECO:0000313" key="1">
    <source>
        <dbReference type="EMBL" id="MCI32067.1"/>
    </source>
</evidence>